<dbReference type="InterPro" id="IPR002798">
    <property type="entry name" value="SpoIIM-like"/>
</dbReference>
<accession>A0ABU9DVL0</accession>
<sequence>MDIQRFIRDHRPVWSELERLLERFDRRKREVQAEEIDRLTSLYKQASSHLAYAQTYYAGDEVETFLNQLVTRAHHTLYAEQWKSGTRIGEFFKRHFIGYMLERRWFILLATLLFLIGGVSGFAAVWQDPLNLYAVLPASIADNVDPQRVGENHDSVQHAIMSSTIMTNNIRVAVLAFVSGITFGILTVYLMAYNGLIIGALAALFWQSGRSYSFWAYILPHGIIELTAIFIAGGAGLYMGYRMIVPGIYTRKYMFLRSVKESALLLIGTIPLFVIAGIIEGYITPSGLSLEVKYGFAGLTLLALAVYVMYGVVSGRKRRLQEHERTPATADHRLSHPSTG</sequence>
<dbReference type="EMBL" id="JBBPCC010000028">
    <property type="protein sequence ID" value="MEK8132286.1"/>
    <property type="molecule type" value="Genomic_DNA"/>
</dbReference>
<comment type="caution">
    <text evidence="3">The sequence shown here is derived from an EMBL/GenBank/DDBJ whole genome shotgun (WGS) entry which is preliminary data.</text>
</comment>
<evidence type="ECO:0000256" key="1">
    <source>
        <dbReference type="SAM" id="MobiDB-lite"/>
    </source>
</evidence>
<keyword evidence="4" id="KW-1185">Reference proteome</keyword>
<feature type="transmembrane region" description="Helical" evidence="2">
    <location>
        <begin position="262"/>
        <end position="283"/>
    </location>
</feature>
<dbReference type="Pfam" id="PF01944">
    <property type="entry name" value="SpoIIM"/>
    <property type="match status" value="1"/>
</dbReference>
<evidence type="ECO:0000313" key="4">
    <source>
        <dbReference type="Proteomes" id="UP001469365"/>
    </source>
</evidence>
<keyword evidence="2" id="KW-1133">Transmembrane helix</keyword>
<evidence type="ECO:0000256" key="2">
    <source>
        <dbReference type="SAM" id="Phobius"/>
    </source>
</evidence>
<keyword evidence="2" id="KW-0472">Membrane</keyword>
<dbReference type="PANTHER" id="PTHR35337">
    <property type="entry name" value="SLR1478 PROTEIN"/>
    <property type="match status" value="1"/>
</dbReference>
<proteinExistence type="predicted"/>
<feature type="transmembrane region" description="Helical" evidence="2">
    <location>
        <begin position="223"/>
        <end position="241"/>
    </location>
</feature>
<feature type="transmembrane region" description="Helical" evidence="2">
    <location>
        <begin position="196"/>
        <end position="217"/>
    </location>
</feature>
<feature type="transmembrane region" description="Helical" evidence="2">
    <location>
        <begin position="105"/>
        <end position="126"/>
    </location>
</feature>
<protein>
    <submittedName>
        <fullName evidence="3">Stage II sporulation protein M</fullName>
    </submittedName>
</protein>
<organism evidence="3 4">
    <name type="scientific">Paenibacillus filicis</name>
    <dbReference type="NCBI Taxonomy" id="669464"/>
    <lineage>
        <taxon>Bacteria</taxon>
        <taxon>Bacillati</taxon>
        <taxon>Bacillota</taxon>
        <taxon>Bacilli</taxon>
        <taxon>Bacillales</taxon>
        <taxon>Paenibacillaceae</taxon>
        <taxon>Paenibacillus</taxon>
    </lineage>
</organism>
<dbReference type="PANTHER" id="PTHR35337:SF1">
    <property type="entry name" value="SLR1478 PROTEIN"/>
    <property type="match status" value="1"/>
</dbReference>
<keyword evidence="2" id="KW-0812">Transmembrane</keyword>
<dbReference type="RefSeq" id="WP_341419415.1">
    <property type="nucleotide sequence ID" value="NZ_JBBPCC010000028.1"/>
</dbReference>
<feature type="compositionally biased region" description="Basic and acidic residues" evidence="1">
    <location>
        <begin position="321"/>
        <end position="334"/>
    </location>
</feature>
<evidence type="ECO:0000313" key="3">
    <source>
        <dbReference type="EMBL" id="MEK8132286.1"/>
    </source>
</evidence>
<dbReference type="Proteomes" id="UP001469365">
    <property type="component" value="Unassembled WGS sequence"/>
</dbReference>
<name>A0ABU9DVL0_9BACL</name>
<gene>
    <name evidence="3" type="ORF">WMW72_30745</name>
</gene>
<feature type="region of interest" description="Disordered" evidence="1">
    <location>
        <begin position="321"/>
        <end position="340"/>
    </location>
</feature>
<feature type="transmembrane region" description="Helical" evidence="2">
    <location>
        <begin position="295"/>
        <end position="313"/>
    </location>
</feature>
<reference evidence="3 4" key="1">
    <citation type="submission" date="2024-04" db="EMBL/GenBank/DDBJ databases">
        <title>draft genome sequnece of Paenibacillus filicis.</title>
        <authorList>
            <person name="Kim D.-U."/>
        </authorList>
    </citation>
    <scope>NUCLEOTIDE SEQUENCE [LARGE SCALE GENOMIC DNA]</scope>
    <source>
        <strain evidence="3 4">KACC14197</strain>
    </source>
</reference>